<dbReference type="Gene3D" id="3.20.20.140">
    <property type="entry name" value="Metal-dependent hydrolases"/>
    <property type="match status" value="1"/>
</dbReference>
<organism evidence="3 4">
    <name type="scientific">Rhizobium lusitanum</name>
    <dbReference type="NCBI Taxonomy" id="293958"/>
    <lineage>
        <taxon>Bacteria</taxon>
        <taxon>Pseudomonadati</taxon>
        <taxon>Pseudomonadota</taxon>
        <taxon>Alphaproteobacteria</taxon>
        <taxon>Hyphomicrobiales</taxon>
        <taxon>Rhizobiaceae</taxon>
        <taxon>Rhizobium/Agrobacterium group</taxon>
        <taxon>Rhizobium</taxon>
    </lineage>
</organism>
<evidence type="ECO:0000313" key="4">
    <source>
        <dbReference type="Proteomes" id="UP000483035"/>
    </source>
</evidence>
<protein>
    <submittedName>
        <fullName evidence="3">Amidohydrolase family protein</fullName>
    </submittedName>
</protein>
<dbReference type="InterPro" id="IPR052350">
    <property type="entry name" value="Metallo-dep_Lactonases"/>
</dbReference>
<dbReference type="AlphaFoldDB" id="A0A6L9U8W1"/>
<dbReference type="PANTHER" id="PTHR43569:SF1">
    <property type="entry name" value="BLL3371 PROTEIN"/>
    <property type="match status" value="1"/>
</dbReference>
<evidence type="ECO:0000313" key="3">
    <source>
        <dbReference type="EMBL" id="NEI72413.1"/>
    </source>
</evidence>
<name>A0A6L9U8W1_9HYPH</name>
<dbReference type="PANTHER" id="PTHR43569">
    <property type="entry name" value="AMIDOHYDROLASE"/>
    <property type="match status" value="1"/>
</dbReference>
<dbReference type="Proteomes" id="UP000483035">
    <property type="component" value="Unassembled WGS sequence"/>
</dbReference>
<evidence type="ECO:0000256" key="1">
    <source>
        <dbReference type="ARBA" id="ARBA00038310"/>
    </source>
</evidence>
<dbReference type="InterPro" id="IPR006680">
    <property type="entry name" value="Amidohydro-rel"/>
</dbReference>
<comment type="caution">
    <text evidence="3">The sequence shown here is derived from an EMBL/GenBank/DDBJ whole genome shotgun (WGS) entry which is preliminary data.</text>
</comment>
<evidence type="ECO:0000259" key="2">
    <source>
        <dbReference type="Pfam" id="PF04909"/>
    </source>
</evidence>
<gene>
    <name evidence="3" type="ORF">GR212_22785</name>
</gene>
<accession>A0A6L9U8W1</accession>
<dbReference type="InterPro" id="IPR032466">
    <property type="entry name" value="Metal_Hydrolase"/>
</dbReference>
<feature type="domain" description="Amidohydrolase-related" evidence="2">
    <location>
        <begin position="86"/>
        <end position="325"/>
    </location>
</feature>
<proteinExistence type="inferred from homology"/>
<dbReference type="GO" id="GO:0016787">
    <property type="term" value="F:hydrolase activity"/>
    <property type="evidence" value="ECO:0007669"/>
    <property type="project" value="UniProtKB-KW"/>
</dbReference>
<comment type="similarity">
    <text evidence="1">Belongs to the metallo-dependent hydrolases superfamily.</text>
</comment>
<dbReference type="EMBL" id="WUEY01000012">
    <property type="protein sequence ID" value="NEI72413.1"/>
    <property type="molecule type" value="Genomic_DNA"/>
</dbReference>
<dbReference type="SUPFAM" id="SSF51556">
    <property type="entry name" value="Metallo-dependent hydrolases"/>
    <property type="match status" value="1"/>
</dbReference>
<reference evidence="3 4" key="1">
    <citation type="submission" date="2019-12" db="EMBL/GenBank/DDBJ databases">
        <title>Rhizobium genotypes associated with high levels of biological nitrogen fixation by grain legumes in a temperate-maritime cropping system.</title>
        <authorList>
            <person name="Maluk M."/>
            <person name="Francesc Ferrando Molina F."/>
            <person name="Lopez Del Egido L."/>
            <person name="Lafos M."/>
            <person name="Langarica-Fuentes A."/>
            <person name="Gebre Yohannes G."/>
            <person name="Young M.W."/>
            <person name="Martin P."/>
            <person name="Gantlett R."/>
            <person name="Kenicer G."/>
            <person name="Hawes C."/>
            <person name="Begg G.S."/>
            <person name="Quilliam R.S."/>
            <person name="Squire G.R."/>
            <person name="Poole P.S."/>
            <person name="Young P.W."/>
            <person name="Iannetta P.M."/>
            <person name="James E.K."/>
        </authorList>
    </citation>
    <scope>NUCLEOTIDE SEQUENCE [LARGE SCALE GENOMIC DNA]</scope>
    <source>
        <strain evidence="3 4">JHI1118</strain>
    </source>
</reference>
<dbReference type="Pfam" id="PF04909">
    <property type="entry name" value="Amidohydro_2"/>
    <property type="match status" value="1"/>
</dbReference>
<dbReference type="RefSeq" id="WP_163989758.1">
    <property type="nucleotide sequence ID" value="NZ_WUEY01000012.1"/>
</dbReference>
<sequence length="327" mass="36162">MAEEILEPGIEIIDAHHHFYDPGLHHGIHQQFLVPDLLTAANSGHHVVGSVFVECSWRWERDKGLLWAPLSEVKAAVASDGEARKAGFPGVATVAHVDLRQGTAVGEVLDAMKAVAGSLLVGIRHGTVFDDDPAAPKSRTCDRPGLMSDPIWRAGLCEVGRRGLVFDAMVLHPQLGELVDLARSLAADVRIVVNHFGAPVTFGHYGLEQNEVLKRWRADMVELARCPNVFLKLGGIGNPFMMRGTPAPYGSRSSEWIDRVWGDDIRWLIGMYGPERCMFESNYPVDRMVASYPVLWNGLKRIVTAASAEEKEQLFSRTARRAYGLMF</sequence>
<keyword evidence="3" id="KW-0378">Hydrolase</keyword>